<evidence type="ECO:0000256" key="4">
    <source>
        <dbReference type="ARBA" id="ARBA00022692"/>
    </source>
</evidence>
<dbReference type="InterPro" id="IPR036396">
    <property type="entry name" value="Cyt_P450_sf"/>
</dbReference>
<dbReference type="Gene3D" id="1.10.630.10">
    <property type="entry name" value="Cytochrome P450"/>
    <property type="match status" value="1"/>
</dbReference>
<evidence type="ECO:0000313" key="14">
    <source>
        <dbReference type="EMBL" id="AJD25247.1"/>
    </source>
</evidence>
<name>A0A0B4VS36_SALMI</name>
<keyword evidence="8 11" id="KW-0408">Iron</keyword>
<dbReference type="AlphaFoldDB" id="A0A0B4VS36"/>
<dbReference type="GO" id="GO:0016020">
    <property type="term" value="C:membrane"/>
    <property type="evidence" value="ECO:0007669"/>
    <property type="project" value="UniProtKB-SubCell"/>
</dbReference>
<accession>A0A0B4VS36</accession>
<keyword evidence="3 11" id="KW-0349">Heme</keyword>
<dbReference type="PROSITE" id="PS00086">
    <property type="entry name" value="CYTOCHROME_P450"/>
    <property type="match status" value="1"/>
</dbReference>
<dbReference type="PRINTS" id="PR00463">
    <property type="entry name" value="EP450I"/>
</dbReference>
<evidence type="ECO:0000256" key="2">
    <source>
        <dbReference type="ARBA" id="ARBA00010617"/>
    </source>
</evidence>
<evidence type="ECO:0000256" key="10">
    <source>
        <dbReference type="ARBA" id="ARBA00023136"/>
    </source>
</evidence>
<dbReference type="PRINTS" id="PR00385">
    <property type="entry name" value="P450"/>
</dbReference>
<comment type="similarity">
    <text evidence="2 12">Belongs to the cytochrome P450 family.</text>
</comment>
<dbReference type="Pfam" id="PF00067">
    <property type="entry name" value="p450"/>
    <property type="match status" value="1"/>
</dbReference>
<proteinExistence type="evidence at transcript level"/>
<evidence type="ECO:0000256" key="6">
    <source>
        <dbReference type="ARBA" id="ARBA00022989"/>
    </source>
</evidence>
<dbReference type="RefSeq" id="XP_057789664.1">
    <property type="nucleotide sequence ID" value="XM_057933681.1"/>
</dbReference>
<dbReference type="KEGG" id="smil:131006529"/>
<evidence type="ECO:0000256" key="7">
    <source>
        <dbReference type="ARBA" id="ARBA00023002"/>
    </source>
</evidence>
<keyword evidence="6 13" id="KW-1133">Transmembrane helix</keyword>
<dbReference type="InterPro" id="IPR017972">
    <property type="entry name" value="Cyt_P450_CS"/>
</dbReference>
<sequence length="514" mass="57509">MATPYLWSLFLSAAVILALRLLFQLYDVVVRQPRKLRSALRRQGLSGPPPAFLLGNILQMKRARDAAAKDAPAAGPPAAHNCGAALLPFFDQWRKQYGEVFLFSLGSTQIVHVTQPEMVREITTCTSLDLGKPTYQAKERGALLGQGILTSNGPHWVHQRKILAPELYMDKVKGMISLIQDSTMSLVESWRSLVKEDGGLAEIKIDQYMRSFSGDVISRACFGSNYSKGEEIFLKLRALQEVSSKKLFATGIGMRHLPTKSNREAWALEKEIKTLVLDVVKKRESAGFEKDLLQMVVEGARHSDLPQDAIDRFVVDNCKNIYLAGYETTAVSATWCLMLLAANPDWQDRIRNEVVDVCKGHLPDYEAARKMKLLTMAINESLRLYPPVSVVSREALKDMKFGKINVPKGVNLWTLVTTLHTDPEIWGADSYEFNPQRFANGITGACKFPYLYMPFGVGPRVCLGQNLALIELKILISLILSKFQISLSPKYVHSPLLNLVIEPRYGVDLLVKDL</sequence>
<dbReference type="GO" id="GO:0016114">
    <property type="term" value="P:terpenoid biosynthetic process"/>
    <property type="evidence" value="ECO:0007669"/>
    <property type="project" value="UniProtKB-ARBA"/>
</dbReference>
<dbReference type="GO" id="GO:0016712">
    <property type="term" value="F:oxidoreductase activity, acting on paired donors, with incorporation or reduction of molecular oxygen, reduced flavin or flavoprotein as one donor, and incorporation of one atom of oxygen"/>
    <property type="evidence" value="ECO:0007669"/>
    <property type="project" value="UniProtKB-ARBA"/>
</dbReference>
<evidence type="ECO:0000256" key="8">
    <source>
        <dbReference type="ARBA" id="ARBA00023004"/>
    </source>
</evidence>
<dbReference type="InterPro" id="IPR001128">
    <property type="entry name" value="Cyt_P450"/>
</dbReference>
<dbReference type="GO" id="GO:0020037">
    <property type="term" value="F:heme binding"/>
    <property type="evidence" value="ECO:0007669"/>
    <property type="project" value="InterPro"/>
</dbReference>
<keyword evidence="4 13" id="KW-0812">Transmembrane</keyword>
<dbReference type="EMBL" id="KP337753">
    <property type="protein sequence ID" value="AJD25247.1"/>
    <property type="molecule type" value="mRNA"/>
</dbReference>
<dbReference type="GeneID" id="131006529"/>
<protein>
    <submittedName>
        <fullName evidence="14">Cytochrome P450 CYP714G14</fullName>
    </submittedName>
</protein>
<dbReference type="PANTHER" id="PTHR24282:SF196">
    <property type="entry name" value="CYTOCHROME P450 714C2"/>
    <property type="match status" value="1"/>
</dbReference>
<feature type="binding site" description="axial binding residue" evidence="11">
    <location>
        <position position="462"/>
    </location>
    <ligand>
        <name>heme</name>
        <dbReference type="ChEBI" id="CHEBI:30413"/>
    </ligand>
    <ligandPart>
        <name>Fe</name>
        <dbReference type="ChEBI" id="CHEBI:18248"/>
    </ligandPart>
</feature>
<evidence type="ECO:0000256" key="11">
    <source>
        <dbReference type="PIRSR" id="PIRSR602401-1"/>
    </source>
</evidence>
<keyword evidence="9 12" id="KW-0503">Monooxygenase</keyword>
<comment type="cofactor">
    <cofactor evidence="11">
        <name>heme</name>
        <dbReference type="ChEBI" id="CHEBI:30413"/>
    </cofactor>
</comment>
<dbReference type="InterPro" id="IPR050665">
    <property type="entry name" value="Cytochrome_P450_Monooxygen"/>
</dbReference>
<reference evidence="14" key="1">
    <citation type="journal article" date="2014" name="PLoS ONE">
        <title>Computational identification and systematic classification of novel Cytochrome P450 genes in Salvia miltiorrhiza.</title>
        <authorList>
            <person name="Chen H."/>
            <person name="Wu B."/>
            <person name="Nelson D.R."/>
            <person name="Wu K."/>
            <person name="Liu C."/>
        </authorList>
    </citation>
    <scope>NUCLEOTIDE SEQUENCE</scope>
</reference>
<dbReference type="InterPro" id="IPR002401">
    <property type="entry name" value="Cyt_P450_E_grp-I"/>
</dbReference>
<evidence type="ECO:0000256" key="9">
    <source>
        <dbReference type="ARBA" id="ARBA00023033"/>
    </source>
</evidence>
<keyword evidence="5 11" id="KW-0479">Metal-binding</keyword>
<comment type="subcellular location">
    <subcellularLocation>
        <location evidence="1">Membrane</location>
        <topology evidence="1">Single-pass membrane protein</topology>
    </subcellularLocation>
</comment>
<evidence type="ECO:0000256" key="5">
    <source>
        <dbReference type="ARBA" id="ARBA00022723"/>
    </source>
</evidence>
<evidence type="ECO:0000256" key="13">
    <source>
        <dbReference type="SAM" id="Phobius"/>
    </source>
</evidence>
<feature type="transmembrane region" description="Helical" evidence="13">
    <location>
        <begin position="6"/>
        <end position="29"/>
    </location>
</feature>
<dbReference type="GO" id="GO:0005506">
    <property type="term" value="F:iron ion binding"/>
    <property type="evidence" value="ECO:0007669"/>
    <property type="project" value="InterPro"/>
</dbReference>
<keyword evidence="10 13" id="KW-0472">Membrane</keyword>
<dbReference type="SUPFAM" id="SSF48264">
    <property type="entry name" value="Cytochrome P450"/>
    <property type="match status" value="1"/>
</dbReference>
<dbReference type="PANTHER" id="PTHR24282">
    <property type="entry name" value="CYTOCHROME P450 FAMILY MEMBER"/>
    <property type="match status" value="1"/>
</dbReference>
<evidence type="ECO:0000256" key="1">
    <source>
        <dbReference type="ARBA" id="ARBA00004167"/>
    </source>
</evidence>
<evidence type="ECO:0000256" key="12">
    <source>
        <dbReference type="RuleBase" id="RU000461"/>
    </source>
</evidence>
<organism evidence="14">
    <name type="scientific">Salvia miltiorrhiza</name>
    <name type="common">Chinese sage</name>
    <dbReference type="NCBI Taxonomy" id="226208"/>
    <lineage>
        <taxon>Eukaryota</taxon>
        <taxon>Viridiplantae</taxon>
        <taxon>Streptophyta</taxon>
        <taxon>Embryophyta</taxon>
        <taxon>Tracheophyta</taxon>
        <taxon>Spermatophyta</taxon>
        <taxon>Magnoliopsida</taxon>
        <taxon>eudicotyledons</taxon>
        <taxon>Gunneridae</taxon>
        <taxon>Pentapetalae</taxon>
        <taxon>asterids</taxon>
        <taxon>lamiids</taxon>
        <taxon>Lamiales</taxon>
        <taxon>Lamiaceae</taxon>
        <taxon>Nepetoideae</taxon>
        <taxon>Mentheae</taxon>
        <taxon>Salviinae</taxon>
        <taxon>Salvia</taxon>
        <taxon>Salvia incertae sedis</taxon>
    </lineage>
</organism>
<evidence type="ECO:0000256" key="3">
    <source>
        <dbReference type="ARBA" id="ARBA00022617"/>
    </source>
</evidence>
<keyword evidence="7 12" id="KW-0560">Oxidoreductase</keyword>
<dbReference type="OrthoDB" id="1470350at2759"/>